<dbReference type="Pfam" id="PF00076">
    <property type="entry name" value="RRM_1"/>
    <property type="match status" value="1"/>
</dbReference>
<keyword evidence="8" id="KW-0648">Protein biosynthesis</keyword>
<comment type="subcellular location">
    <subcellularLocation>
        <location evidence="1">Cytoplasm</location>
        <location evidence="1">Perinuclear region</location>
    </subcellularLocation>
</comment>
<dbReference type="GO" id="GO:0048471">
    <property type="term" value="C:perinuclear region of cytoplasm"/>
    <property type="evidence" value="ECO:0007669"/>
    <property type="project" value="UniProtKB-SubCell"/>
</dbReference>
<dbReference type="PANTHER" id="PTHR23236:SF11">
    <property type="entry name" value="EUKARYOTIC TRANSLATION INITIATION FACTOR 4H"/>
    <property type="match status" value="1"/>
</dbReference>
<evidence type="ECO:0000256" key="7">
    <source>
        <dbReference type="ARBA" id="ARBA00022884"/>
    </source>
</evidence>
<evidence type="ECO:0000259" key="13">
    <source>
        <dbReference type="PROSITE" id="PS50102"/>
    </source>
</evidence>
<dbReference type="PANTHER" id="PTHR23236">
    <property type="entry name" value="EUKARYOTIC TRANSLATION INITIATION FACTOR 4B/4H"/>
    <property type="match status" value="1"/>
</dbReference>
<dbReference type="GeneID" id="106150962"/>
<dbReference type="SMART" id="SM00360">
    <property type="entry name" value="RRM"/>
    <property type="match status" value="1"/>
</dbReference>
<comment type="function">
    <text evidence="10">Stimulates the RNA helicase activity of EIF4A in the translation initiation complex. Binds weakly mRNA.</text>
</comment>
<feature type="region of interest" description="Disordered" evidence="12">
    <location>
        <begin position="149"/>
        <end position="311"/>
    </location>
</feature>
<evidence type="ECO:0000313" key="14">
    <source>
        <dbReference type="Proteomes" id="UP000085678"/>
    </source>
</evidence>
<dbReference type="InterPro" id="IPR034229">
    <property type="entry name" value="eIF4H_RRM"/>
</dbReference>
<dbReference type="Proteomes" id="UP000085678">
    <property type="component" value="Unplaced"/>
</dbReference>
<keyword evidence="14" id="KW-1185">Reference proteome</keyword>
<keyword evidence="6" id="KW-0597">Phosphoprotein</keyword>
<evidence type="ECO:0000256" key="3">
    <source>
        <dbReference type="ARBA" id="ARBA00022481"/>
    </source>
</evidence>
<dbReference type="InterPro" id="IPR035979">
    <property type="entry name" value="RBD_domain_sf"/>
</dbReference>
<keyword evidence="4" id="KW-0963">Cytoplasm</keyword>
<keyword evidence="7 11" id="KW-0694">RNA-binding</keyword>
<evidence type="ECO:0000256" key="6">
    <source>
        <dbReference type="ARBA" id="ARBA00022553"/>
    </source>
</evidence>
<sequence length="311" mass="32893">MADYDQNVGDYGEGRDGGYGGGYGGGYDRGYGGGGGGYGGGGRGGYDRGGRGGYGGGGRSRGPKPLPTEAPFTAYVGNLPNMLVQGDLEVIFKDLQVKSVRLVRDRDTDRFKGFAYVEFVDLESLKEALAYDGAIFEDKKIRVDVAEGKKEGGYGRGGRGGRGRGGGGGGGGYRDDHRDGGYGGGGGNWEDRPRGRGGYRGDRDGYRDHDRGYGGRGGYRNDDRDRHEHRGGGFGGGRRPRRDSDGSGGAAELREPSPESAAARPKLKLLPRTKKDPVAQSEPSRNSSIFGSGKPREAKPDDYTASDETSH</sequence>
<evidence type="ECO:0000256" key="4">
    <source>
        <dbReference type="ARBA" id="ARBA00022490"/>
    </source>
</evidence>
<dbReference type="SUPFAM" id="SSF54928">
    <property type="entry name" value="RNA-binding domain, RBD"/>
    <property type="match status" value="1"/>
</dbReference>
<feature type="domain" description="RRM" evidence="13">
    <location>
        <begin position="72"/>
        <end position="148"/>
    </location>
</feature>
<dbReference type="FunFam" id="3.30.70.330:FF:000414">
    <property type="entry name" value="Eukaryotic translation initiation factor 4H"/>
    <property type="match status" value="1"/>
</dbReference>
<evidence type="ECO:0000313" key="15">
    <source>
        <dbReference type="RefSeq" id="XP_013379458.1"/>
    </source>
</evidence>
<proteinExistence type="predicted"/>
<dbReference type="STRING" id="7574.A0A1S3H0C9"/>
<dbReference type="AlphaFoldDB" id="A0A1S3H0C9"/>
<dbReference type="InterPro" id="IPR012677">
    <property type="entry name" value="Nucleotide-bd_a/b_plait_sf"/>
</dbReference>
<evidence type="ECO:0000256" key="10">
    <source>
        <dbReference type="ARBA" id="ARBA00025462"/>
    </source>
</evidence>
<evidence type="ECO:0000256" key="1">
    <source>
        <dbReference type="ARBA" id="ARBA00004556"/>
    </source>
</evidence>
<protein>
    <recommendedName>
        <fullName evidence="2">Eukaryotic translation initiation factor 4H</fullName>
    </recommendedName>
</protein>
<evidence type="ECO:0000256" key="5">
    <source>
        <dbReference type="ARBA" id="ARBA00022540"/>
    </source>
</evidence>
<dbReference type="PROSITE" id="PS50102">
    <property type="entry name" value="RRM"/>
    <property type="match status" value="1"/>
</dbReference>
<dbReference type="CDD" id="cd12401">
    <property type="entry name" value="RRM_eIF4H"/>
    <property type="match status" value="1"/>
</dbReference>
<feature type="compositionally biased region" description="Basic and acidic residues" evidence="12">
    <location>
        <begin position="189"/>
        <end position="231"/>
    </location>
</feature>
<dbReference type="InterPro" id="IPR000504">
    <property type="entry name" value="RRM_dom"/>
</dbReference>
<gene>
    <name evidence="15" type="primary">LOC106150962</name>
</gene>
<dbReference type="GO" id="GO:0003743">
    <property type="term" value="F:translation initiation factor activity"/>
    <property type="evidence" value="ECO:0007669"/>
    <property type="project" value="UniProtKB-KW"/>
</dbReference>
<evidence type="ECO:0000256" key="8">
    <source>
        <dbReference type="ARBA" id="ARBA00022917"/>
    </source>
</evidence>
<dbReference type="InParanoid" id="A0A1S3H0C9"/>
<organism evidence="14 15">
    <name type="scientific">Lingula anatina</name>
    <name type="common">Brachiopod</name>
    <name type="synonym">Lingula unguis</name>
    <dbReference type="NCBI Taxonomy" id="7574"/>
    <lineage>
        <taxon>Eukaryota</taxon>
        <taxon>Metazoa</taxon>
        <taxon>Spiralia</taxon>
        <taxon>Lophotrochozoa</taxon>
        <taxon>Brachiopoda</taxon>
        <taxon>Linguliformea</taxon>
        <taxon>Lingulata</taxon>
        <taxon>Lingulida</taxon>
        <taxon>Linguloidea</taxon>
        <taxon>Lingulidae</taxon>
        <taxon>Lingula</taxon>
    </lineage>
</organism>
<evidence type="ECO:0000256" key="12">
    <source>
        <dbReference type="SAM" id="MobiDB-lite"/>
    </source>
</evidence>
<evidence type="ECO:0000256" key="9">
    <source>
        <dbReference type="ARBA" id="ARBA00022990"/>
    </source>
</evidence>
<keyword evidence="3" id="KW-0488">Methylation</keyword>
<dbReference type="OrthoDB" id="48651at2759"/>
<evidence type="ECO:0000256" key="11">
    <source>
        <dbReference type="PROSITE-ProRule" id="PRU00176"/>
    </source>
</evidence>
<dbReference type="Gene3D" id="3.30.70.330">
    <property type="match status" value="1"/>
</dbReference>
<reference evidence="15" key="1">
    <citation type="submission" date="2025-08" db="UniProtKB">
        <authorList>
            <consortium name="RefSeq"/>
        </authorList>
    </citation>
    <scope>IDENTIFICATION</scope>
    <source>
        <tissue evidence="15">Gonads</tissue>
    </source>
</reference>
<evidence type="ECO:0000256" key="2">
    <source>
        <dbReference type="ARBA" id="ARBA00013856"/>
    </source>
</evidence>
<name>A0A1S3H0C9_LINAN</name>
<feature type="compositionally biased region" description="Polar residues" evidence="12">
    <location>
        <begin position="281"/>
        <end position="290"/>
    </location>
</feature>
<feature type="compositionally biased region" description="Gly residues" evidence="12">
    <location>
        <begin position="154"/>
        <end position="172"/>
    </location>
</feature>
<keyword evidence="9" id="KW-0007">Acetylation</keyword>
<accession>A0A1S3H0C9</accession>
<feature type="compositionally biased region" description="Basic and acidic residues" evidence="12">
    <location>
        <begin position="294"/>
        <end position="311"/>
    </location>
</feature>
<dbReference type="GO" id="GO:0003723">
    <property type="term" value="F:RNA binding"/>
    <property type="evidence" value="ECO:0007669"/>
    <property type="project" value="UniProtKB-UniRule"/>
</dbReference>
<keyword evidence="5 15" id="KW-0396">Initiation factor</keyword>
<dbReference type="RefSeq" id="XP_013379458.1">
    <property type="nucleotide sequence ID" value="XM_013524004.1"/>
</dbReference>